<evidence type="ECO:0000313" key="2">
    <source>
        <dbReference type="EMBL" id="MCJ2182585.1"/>
    </source>
</evidence>
<dbReference type="InterPro" id="IPR029068">
    <property type="entry name" value="Glyas_Bleomycin-R_OHBP_Dase"/>
</dbReference>
<dbReference type="CDD" id="cd07262">
    <property type="entry name" value="VOC_like"/>
    <property type="match status" value="1"/>
</dbReference>
<protein>
    <submittedName>
        <fullName evidence="2">VOC family protein</fullName>
    </submittedName>
</protein>
<gene>
    <name evidence="2" type="ORF">MTR62_07755</name>
</gene>
<feature type="domain" description="VOC" evidence="1">
    <location>
        <begin position="1"/>
        <end position="123"/>
    </location>
</feature>
<dbReference type="InterPro" id="IPR037523">
    <property type="entry name" value="VOC_core"/>
</dbReference>
<organism evidence="2 3">
    <name type="scientific">Novosphingobium organovorum</name>
    <dbReference type="NCBI Taxonomy" id="2930092"/>
    <lineage>
        <taxon>Bacteria</taxon>
        <taxon>Pseudomonadati</taxon>
        <taxon>Pseudomonadota</taxon>
        <taxon>Alphaproteobacteria</taxon>
        <taxon>Sphingomonadales</taxon>
        <taxon>Sphingomonadaceae</taxon>
        <taxon>Novosphingobium</taxon>
    </lineage>
</organism>
<reference evidence="2" key="1">
    <citation type="submission" date="2022-03" db="EMBL/GenBank/DDBJ databases">
        <title>Identification of a novel bacterium isolated from mangrove sediments.</title>
        <authorList>
            <person name="Pan X."/>
        </authorList>
    </citation>
    <scope>NUCLEOTIDE SEQUENCE</scope>
    <source>
        <strain evidence="2">B1949</strain>
    </source>
</reference>
<sequence>MFSHIFVGTNDPAAAKVFYDAVFGAYGLKEGFAIKDGAAFVYSDGTANFIVGTPSNGEPATFANGGTIGLKAASPEVVDAAYKAGIAAGGSCDGEPGPRAAFPGSYGAYLRDPDNNKLCLWHVAAA</sequence>
<dbReference type="SUPFAM" id="SSF54593">
    <property type="entry name" value="Glyoxalase/Bleomycin resistance protein/Dihydroxybiphenyl dioxygenase"/>
    <property type="match status" value="1"/>
</dbReference>
<evidence type="ECO:0000259" key="1">
    <source>
        <dbReference type="PROSITE" id="PS51819"/>
    </source>
</evidence>
<dbReference type="RefSeq" id="WP_244018668.1">
    <property type="nucleotide sequence ID" value="NZ_JALHLF010000020.1"/>
</dbReference>
<accession>A0ABT0BC09</accession>
<dbReference type="Proteomes" id="UP001162881">
    <property type="component" value="Unassembled WGS sequence"/>
</dbReference>
<dbReference type="Pfam" id="PF00903">
    <property type="entry name" value="Glyoxalase"/>
    <property type="match status" value="1"/>
</dbReference>
<proteinExistence type="predicted"/>
<dbReference type="PROSITE" id="PS51819">
    <property type="entry name" value="VOC"/>
    <property type="match status" value="1"/>
</dbReference>
<dbReference type="PANTHER" id="PTHR35006:SF1">
    <property type="entry name" value="BLL2941 PROTEIN"/>
    <property type="match status" value="1"/>
</dbReference>
<evidence type="ECO:0000313" key="3">
    <source>
        <dbReference type="Proteomes" id="UP001162881"/>
    </source>
</evidence>
<dbReference type="PANTHER" id="PTHR35006">
    <property type="entry name" value="GLYOXALASE FAMILY PROTEIN (AFU_ORTHOLOGUE AFUA_5G14830)"/>
    <property type="match status" value="1"/>
</dbReference>
<comment type="caution">
    <text evidence="2">The sequence shown here is derived from an EMBL/GenBank/DDBJ whole genome shotgun (WGS) entry which is preliminary data.</text>
</comment>
<dbReference type="Gene3D" id="3.10.180.10">
    <property type="entry name" value="2,3-Dihydroxybiphenyl 1,2-Dioxygenase, domain 1"/>
    <property type="match status" value="1"/>
</dbReference>
<dbReference type="InterPro" id="IPR004360">
    <property type="entry name" value="Glyas_Fos-R_dOase_dom"/>
</dbReference>
<dbReference type="EMBL" id="JALHLF010000020">
    <property type="protein sequence ID" value="MCJ2182585.1"/>
    <property type="molecule type" value="Genomic_DNA"/>
</dbReference>
<name>A0ABT0BC09_9SPHN</name>
<keyword evidence="3" id="KW-1185">Reference proteome</keyword>